<dbReference type="EMBL" id="OBQC01000003">
    <property type="protein sequence ID" value="SOC37722.1"/>
    <property type="molecule type" value="Genomic_DNA"/>
</dbReference>
<keyword evidence="2" id="KW-0472">Membrane</keyword>
<feature type="coiled-coil region" evidence="1">
    <location>
        <begin position="25"/>
        <end position="59"/>
    </location>
</feature>
<dbReference type="OrthoDB" id="2390171at2"/>
<evidence type="ECO:0000256" key="1">
    <source>
        <dbReference type="SAM" id="Coils"/>
    </source>
</evidence>
<dbReference type="AlphaFoldDB" id="A0A285U7B0"/>
<reference evidence="4" key="1">
    <citation type="submission" date="2017-08" db="EMBL/GenBank/DDBJ databases">
        <authorList>
            <person name="Varghese N."/>
            <person name="Submissions S."/>
        </authorList>
    </citation>
    <scope>NUCLEOTIDE SEQUENCE [LARGE SCALE GENOMIC DNA]</scope>
    <source>
        <strain evidence="4">JC23</strain>
    </source>
</reference>
<evidence type="ECO:0000313" key="4">
    <source>
        <dbReference type="Proteomes" id="UP000219252"/>
    </source>
</evidence>
<feature type="transmembrane region" description="Helical" evidence="2">
    <location>
        <begin position="6"/>
        <end position="23"/>
    </location>
</feature>
<keyword evidence="1" id="KW-0175">Coiled coil</keyword>
<keyword evidence="4" id="KW-1185">Reference proteome</keyword>
<accession>A0A285U7B0</accession>
<dbReference type="RefSeq" id="WP_097148948.1">
    <property type="nucleotide sequence ID" value="NZ_OBQC01000003.1"/>
</dbReference>
<protein>
    <submittedName>
        <fullName evidence="3">Uncharacterized protein</fullName>
    </submittedName>
</protein>
<evidence type="ECO:0000256" key="2">
    <source>
        <dbReference type="SAM" id="Phobius"/>
    </source>
</evidence>
<evidence type="ECO:0000313" key="3">
    <source>
        <dbReference type="EMBL" id="SOC37722.1"/>
    </source>
</evidence>
<keyword evidence="2" id="KW-1133">Transmembrane helix</keyword>
<sequence length="81" mass="9626">MGYFFWAVIGIIAVAGIVTDYLHKQSKLKIEATRQEIELEKLRQENFMLETEKLRLEIEQSRQRLSLDYNHKDPNEKESKS</sequence>
<dbReference type="Proteomes" id="UP000219252">
    <property type="component" value="Unassembled WGS sequence"/>
</dbReference>
<keyword evidence="2" id="KW-0812">Transmembrane</keyword>
<gene>
    <name evidence="3" type="ORF">SAMN05877842_103328</name>
</gene>
<name>A0A285U7B0_9BACL</name>
<proteinExistence type="predicted"/>
<organism evidence="3 4">
    <name type="scientific">Ureibacillus acetophenoni</name>
    <dbReference type="NCBI Taxonomy" id="614649"/>
    <lineage>
        <taxon>Bacteria</taxon>
        <taxon>Bacillati</taxon>
        <taxon>Bacillota</taxon>
        <taxon>Bacilli</taxon>
        <taxon>Bacillales</taxon>
        <taxon>Caryophanaceae</taxon>
        <taxon>Ureibacillus</taxon>
    </lineage>
</organism>